<dbReference type="AlphaFoldDB" id="A0AAI8HSQ2"/>
<dbReference type="KEGG" id="bsia:CWD84_22030"/>
<reference evidence="2 3" key="1">
    <citation type="submission" date="2017-11" db="EMBL/GenBank/DDBJ databases">
        <title>Genome sequence and genome mining of multiple bioactive secondary metabolites from a deep sea-derived Bacillus siamensis SCSIO 05746.</title>
        <authorList>
            <person name="Pan H.-Q."/>
            <person name="Ju J.-H."/>
        </authorList>
    </citation>
    <scope>NUCLEOTIDE SEQUENCE [LARGE SCALE GENOMIC DNA]</scope>
    <source>
        <strain evidence="2 3">SCSIO 05746</strain>
        <plasmid evidence="3">pscsio05746</plasmid>
    </source>
</reference>
<dbReference type="Proteomes" id="UP000234366">
    <property type="component" value="Plasmid pSCSIO05746"/>
</dbReference>
<evidence type="ECO:0000313" key="2">
    <source>
        <dbReference type="EMBL" id="AUJ79461.1"/>
    </source>
</evidence>
<evidence type="ECO:0000256" key="1">
    <source>
        <dbReference type="SAM" id="Phobius"/>
    </source>
</evidence>
<keyword evidence="3" id="KW-1185">Reference proteome</keyword>
<sequence length="114" mass="13224">MAKNRLYHNMRALVMNPETGTFSAQKVKQIAGDSLETDNDLLPLEDAQKFINEEDGQVFYMYNLDLPAKVESEKLKQLRRSTALMNIFNYDKPKGLDLFKLMPWVVIIILAIFR</sequence>
<keyword evidence="1" id="KW-0472">Membrane</keyword>
<dbReference type="RefSeq" id="WP_101605631.1">
    <property type="nucleotide sequence ID" value="NZ_CP025002.1"/>
</dbReference>
<keyword evidence="1" id="KW-1133">Transmembrane helix</keyword>
<gene>
    <name evidence="2" type="ORF">CWD84_22030</name>
</gene>
<accession>A0AAI8HSQ2</accession>
<feature type="transmembrane region" description="Helical" evidence="1">
    <location>
        <begin position="95"/>
        <end position="113"/>
    </location>
</feature>
<proteinExistence type="predicted"/>
<dbReference type="EMBL" id="CP025002">
    <property type="protein sequence ID" value="AUJ79461.1"/>
    <property type="molecule type" value="Genomic_DNA"/>
</dbReference>
<keyword evidence="2" id="KW-0614">Plasmid</keyword>
<name>A0AAI8HSQ2_9BACI</name>
<organism evidence="2 3">
    <name type="scientific">Bacillus siamensis</name>
    <dbReference type="NCBI Taxonomy" id="659243"/>
    <lineage>
        <taxon>Bacteria</taxon>
        <taxon>Bacillati</taxon>
        <taxon>Bacillota</taxon>
        <taxon>Bacilli</taxon>
        <taxon>Bacillales</taxon>
        <taxon>Bacillaceae</taxon>
        <taxon>Bacillus</taxon>
        <taxon>Bacillus amyloliquefaciens group</taxon>
    </lineage>
</organism>
<geneLocation type="plasmid" evidence="3">
    <name>pscsio05746</name>
</geneLocation>
<protein>
    <submittedName>
        <fullName evidence="2">Uncharacterized protein</fullName>
    </submittedName>
</protein>
<keyword evidence="1" id="KW-0812">Transmembrane</keyword>
<evidence type="ECO:0000313" key="3">
    <source>
        <dbReference type="Proteomes" id="UP000234366"/>
    </source>
</evidence>